<protein>
    <submittedName>
        <fullName evidence="1">Uncharacterized protein</fullName>
    </submittedName>
</protein>
<organism evidence="1 2">
    <name type="scientific">Shewanella surugensis</name>
    <dbReference type="NCBI Taxonomy" id="212020"/>
    <lineage>
        <taxon>Bacteria</taxon>
        <taxon>Pseudomonadati</taxon>
        <taxon>Pseudomonadota</taxon>
        <taxon>Gammaproteobacteria</taxon>
        <taxon>Alteromonadales</taxon>
        <taxon>Shewanellaceae</taxon>
        <taxon>Shewanella</taxon>
    </lineage>
</organism>
<dbReference type="EMBL" id="JAKIKS010000024">
    <property type="protein sequence ID" value="MCL1124456.1"/>
    <property type="molecule type" value="Genomic_DNA"/>
</dbReference>
<evidence type="ECO:0000313" key="2">
    <source>
        <dbReference type="Proteomes" id="UP001203423"/>
    </source>
</evidence>
<dbReference type="RefSeq" id="WP_248939738.1">
    <property type="nucleotide sequence ID" value="NZ_JAKIKS010000024.1"/>
</dbReference>
<name>A0ABT0L9R6_9GAMM</name>
<gene>
    <name evidence="1" type="ORF">L2764_08200</name>
</gene>
<reference evidence="1 2" key="1">
    <citation type="submission" date="2022-01" db="EMBL/GenBank/DDBJ databases">
        <title>Whole genome-based taxonomy of the Shewanellaceae.</title>
        <authorList>
            <person name="Martin-Rodriguez A.J."/>
        </authorList>
    </citation>
    <scope>NUCLEOTIDE SEQUENCE [LARGE SCALE GENOMIC DNA]</scope>
    <source>
        <strain evidence="1 2">DSM 17177</strain>
    </source>
</reference>
<dbReference type="Proteomes" id="UP001203423">
    <property type="component" value="Unassembled WGS sequence"/>
</dbReference>
<comment type="caution">
    <text evidence="1">The sequence shown here is derived from an EMBL/GenBank/DDBJ whole genome shotgun (WGS) entry which is preliminary data.</text>
</comment>
<sequence length="113" mass="13041">MDRSKLSELIAYVTKADSKVVRVKVIKDTIVVDLKKLGFVFDQALSEFYLQLSNNTEKGELFSKLRGINICFSSGKEWTPAEVFQFLRENKFVSGKYQRVSWSQPNVFHIVTE</sequence>
<evidence type="ECO:0000313" key="1">
    <source>
        <dbReference type="EMBL" id="MCL1124456.1"/>
    </source>
</evidence>
<proteinExistence type="predicted"/>
<keyword evidence="2" id="KW-1185">Reference proteome</keyword>
<accession>A0ABT0L9R6</accession>